<comment type="caution">
    <text evidence="1">The sequence shown here is derived from an EMBL/GenBank/DDBJ whole genome shotgun (WGS) entry which is preliminary data.</text>
</comment>
<accession>A0A9W8X3P7</accession>
<evidence type="ECO:0000313" key="2">
    <source>
        <dbReference type="Proteomes" id="UP001140562"/>
    </source>
</evidence>
<evidence type="ECO:0000313" key="1">
    <source>
        <dbReference type="EMBL" id="KAJ4339468.1"/>
    </source>
</evidence>
<dbReference type="EMBL" id="JAPEUV010000022">
    <property type="protein sequence ID" value="KAJ4339468.1"/>
    <property type="molecule type" value="Genomic_DNA"/>
</dbReference>
<reference evidence="1" key="1">
    <citation type="submission" date="2022-10" db="EMBL/GenBank/DDBJ databases">
        <title>Tapping the CABI collections for fungal endophytes: first genome assemblies for Collariella, Neodidymelliopsis, Ascochyta clinopodiicola, Didymella pomorum, Didymosphaeria variabile, Neocosmospora piperis and Neocucurbitaria cava.</title>
        <authorList>
            <person name="Hill R."/>
        </authorList>
    </citation>
    <scope>NUCLEOTIDE SEQUENCE</scope>
    <source>
        <strain evidence="1">IMI 360193</strain>
    </source>
</reference>
<protein>
    <submittedName>
        <fullName evidence="1">Uncharacterized protein</fullName>
    </submittedName>
</protein>
<proteinExistence type="predicted"/>
<name>A0A9W8X3P7_9PLEO</name>
<dbReference type="AlphaFoldDB" id="A0A9W8X3P7"/>
<dbReference type="Proteomes" id="UP001140562">
    <property type="component" value="Unassembled WGS sequence"/>
</dbReference>
<keyword evidence="2" id="KW-1185">Reference proteome</keyword>
<gene>
    <name evidence="1" type="ORF">N0V87_003166</name>
</gene>
<sequence length="121" mass="14049">MFRKKVLQLQTLEIDLAIRIVSSAPRKLQGRKGEDVKRLYACPRQLQDLFQSAWKRTSGEVQVNFAILPDDLSFDAYKKLSAATEYALRFTGGRGIQNFILRKEEWEDFRTFDGVLEHPEV</sequence>
<organism evidence="1 2">
    <name type="scientific">Didymella glomerata</name>
    <dbReference type="NCBI Taxonomy" id="749621"/>
    <lineage>
        <taxon>Eukaryota</taxon>
        <taxon>Fungi</taxon>
        <taxon>Dikarya</taxon>
        <taxon>Ascomycota</taxon>
        <taxon>Pezizomycotina</taxon>
        <taxon>Dothideomycetes</taxon>
        <taxon>Pleosporomycetidae</taxon>
        <taxon>Pleosporales</taxon>
        <taxon>Pleosporineae</taxon>
        <taxon>Didymellaceae</taxon>
        <taxon>Didymella</taxon>
    </lineage>
</organism>